<proteinExistence type="predicted"/>
<name>A0A4S8MNP2_DENBC</name>
<accession>A0A4S8MNP2</accession>
<gene>
    <name evidence="2" type="ORF">K435DRAFT_850906</name>
</gene>
<protein>
    <submittedName>
        <fullName evidence="2">Uncharacterized protein</fullName>
    </submittedName>
</protein>
<dbReference type="OrthoDB" id="3251057at2759"/>
<feature type="compositionally biased region" description="Acidic residues" evidence="1">
    <location>
        <begin position="55"/>
        <end position="92"/>
    </location>
</feature>
<evidence type="ECO:0000313" key="2">
    <source>
        <dbReference type="EMBL" id="THV04442.1"/>
    </source>
</evidence>
<dbReference type="AlphaFoldDB" id="A0A4S8MNP2"/>
<sequence length="228" mass="26154">MIISLETTLTDCPAGASSRVWCMGHVINLVIEAIIGPFKLAQKCKIGQTIIEVDEDEEEEDDYADDELLYEEEDRDKDEGSEDEDADEDEGGESGSHILHDELDSADREVDENAVREDFDILMMINQELEDDEEFLVTASAEEWLDARNTVRNLAKRIHWSAPLRTELKAHCKKVDIQYKTIKRIVKTRWNTYAVMLESVLHLRPALQRLCDHHSDLATINQERMGSH</sequence>
<feature type="region of interest" description="Disordered" evidence="1">
    <location>
        <begin position="55"/>
        <end position="110"/>
    </location>
</feature>
<feature type="compositionally biased region" description="Basic and acidic residues" evidence="1">
    <location>
        <begin position="98"/>
        <end position="110"/>
    </location>
</feature>
<dbReference type="InterPro" id="IPR012337">
    <property type="entry name" value="RNaseH-like_sf"/>
</dbReference>
<dbReference type="Proteomes" id="UP000297245">
    <property type="component" value="Unassembled WGS sequence"/>
</dbReference>
<dbReference type="EMBL" id="ML179056">
    <property type="protein sequence ID" value="THV04442.1"/>
    <property type="molecule type" value="Genomic_DNA"/>
</dbReference>
<evidence type="ECO:0000256" key="1">
    <source>
        <dbReference type="SAM" id="MobiDB-lite"/>
    </source>
</evidence>
<dbReference type="SUPFAM" id="SSF53098">
    <property type="entry name" value="Ribonuclease H-like"/>
    <property type="match status" value="1"/>
</dbReference>
<evidence type="ECO:0000313" key="3">
    <source>
        <dbReference type="Proteomes" id="UP000297245"/>
    </source>
</evidence>
<reference evidence="2 3" key="1">
    <citation type="journal article" date="2019" name="Nat. Ecol. Evol.">
        <title>Megaphylogeny resolves global patterns of mushroom evolution.</title>
        <authorList>
            <person name="Varga T."/>
            <person name="Krizsan K."/>
            <person name="Foldi C."/>
            <person name="Dima B."/>
            <person name="Sanchez-Garcia M."/>
            <person name="Sanchez-Ramirez S."/>
            <person name="Szollosi G.J."/>
            <person name="Szarkandi J.G."/>
            <person name="Papp V."/>
            <person name="Albert L."/>
            <person name="Andreopoulos W."/>
            <person name="Angelini C."/>
            <person name="Antonin V."/>
            <person name="Barry K.W."/>
            <person name="Bougher N.L."/>
            <person name="Buchanan P."/>
            <person name="Buyck B."/>
            <person name="Bense V."/>
            <person name="Catcheside P."/>
            <person name="Chovatia M."/>
            <person name="Cooper J."/>
            <person name="Damon W."/>
            <person name="Desjardin D."/>
            <person name="Finy P."/>
            <person name="Geml J."/>
            <person name="Haridas S."/>
            <person name="Hughes K."/>
            <person name="Justo A."/>
            <person name="Karasinski D."/>
            <person name="Kautmanova I."/>
            <person name="Kiss B."/>
            <person name="Kocsube S."/>
            <person name="Kotiranta H."/>
            <person name="LaButti K.M."/>
            <person name="Lechner B.E."/>
            <person name="Liimatainen K."/>
            <person name="Lipzen A."/>
            <person name="Lukacs Z."/>
            <person name="Mihaltcheva S."/>
            <person name="Morgado L.N."/>
            <person name="Niskanen T."/>
            <person name="Noordeloos M.E."/>
            <person name="Ohm R.A."/>
            <person name="Ortiz-Santana B."/>
            <person name="Ovrebo C."/>
            <person name="Racz N."/>
            <person name="Riley R."/>
            <person name="Savchenko A."/>
            <person name="Shiryaev A."/>
            <person name="Soop K."/>
            <person name="Spirin V."/>
            <person name="Szebenyi C."/>
            <person name="Tomsovsky M."/>
            <person name="Tulloss R.E."/>
            <person name="Uehling J."/>
            <person name="Grigoriev I.V."/>
            <person name="Vagvolgyi C."/>
            <person name="Papp T."/>
            <person name="Martin F.M."/>
            <person name="Miettinen O."/>
            <person name="Hibbett D.S."/>
            <person name="Nagy L.G."/>
        </authorList>
    </citation>
    <scope>NUCLEOTIDE SEQUENCE [LARGE SCALE GENOMIC DNA]</scope>
    <source>
        <strain evidence="2 3">CBS 962.96</strain>
    </source>
</reference>
<keyword evidence="3" id="KW-1185">Reference proteome</keyword>
<organism evidence="2 3">
    <name type="scientific">Dendrothele bispora (strain CBS 962.96)</name>
    <dbReference type="NCBI Taxonomy" id="1314807"/>
    <lineage>
        <taxon>Eukaryota</taxon>
        <taxon>Fungi</taxon>
        <taxon>Dikarya</taxon>
        <taxon>Basidiomycota</taxon>
        <taxon>Agaricomycotina</taxon>
        <taxon>Agaricomycetes</taxon>
        <taxon>Agaricomycetidae</taxon>
        <taxon>Agaricales</taxon>
        <taxon>Agaricales incertae sedis</taxon>
        <taxon>Dendrothele</taxon>
    </lineage>
</organism>